<sequence>MRFITLSFATLSLLVEVSHQLVLNEGKEGGYPIEPAAESSRFDPYSNVTPLSKNSSSTTANTVHSSTTSIEPLSSSTSKGVAPSNNVFVLDYWIIFLIL</sequence>
<gene>
    <name evidence="3" type="ORF">FOB60_004816</name>
</gene>
<keyword evidence="2" id="KW-0732">Signal</keyword>
<dbReference type="Proteomes" id="UP000590412">
    <property type="component" value="Unassembled WGS sequence"/>
</dbReference>
<dbReference type="OrthoDB" id="10487097at2759"/>
<evidence type="ECO:0000256" key="2">
    <source>
        <dbReference type="SAM" id="SignalP"/>
    </source>
</evidence>
<dbReference type="EMBL" id="JABWAB010000007">
    <property type="protein sequence ID" value="KAF6047280.1"/>
    <property type="molecule type" value="Genomic_DNA"/>
</dbReference>
<comment type="caution">
    <text evidence="3">The sequence shown here is derived from an EMBL/GenBank/DDBJ whole genome shotgun (WGS) entry which is preliminary data.</text>
</comment>
<evidence type="ECO:0000313" key="3">
    <source>
        <dbReference type="EMBL" id="KAF6047280.1"/>
    </source>
</evidence>
<feature type="signal peptide" evidence="2">
    <location>
        <begin position="1"/>
        <end position="19"/>
    </location>
</feature>
<feature type="compositionally biased region" description="Polar residues" evidence="1">
    <location>
        <begin position="46"/>
        <end position="64"/>
    </location>
</feature>
<organism evidence="3 4">
    <name type="scientific">Candida parapsilosis</name>
    <name type="common">Yeast</name>
    <dbReference type="NCBI Taxonomy" id="5480"/>
    <lineage>
        <taxon>Eukaryota</taxon>
        <taxon>Fungi</taxon>
        <taxon>Dikarya</taxon>
        <taxon>Ascomycota</taxon>
        <taxon>Saccharomycotina</taxon>
        <taxon>Pichiomycetes</taxon>
        <taxon>Debaryomycetaceae</taxon>
        <taxon>Candida/Lodderomyces clade</taxon>
        <taxon>Candida</taxon>
    </lineage>
</organism>
<feature type="compositionally biased region" description="Low complexity" evidence="1">
    <location>
        <begin position="65"/>
        <end position="78"/>
    </location>
</feature>
<feature type="region of interest" description="Disordered" evidence="1">
    <location>
        <begin position="42"/>
        <end position="83"/>
    </location>
</feature>
<reference evidence="3" key="1">
    <citation type="submission" date="2020-03" db="EMBL/GenBank/DDBJ databases">
        <title>FDA dAtabase for Regulatory Grade micrObial Sequences (FDA-ARGOS): Supporting development and validation of Infectious Disease Dx tests.</title>
        <authorList>
            <person name="Campos J."/>
            <person name="Goldberg B."/>
            <person name="Tallon L."/>
            <person name="Sadzewicz L."/>
            <person name="Vavikolanu K."/>
            <person name="Mehta A."/>
            <person name="Aluvathingal J."/>
            <person name="Nadendla S."/>
            <person name="Nandy P."/>
            <person name="Geyer C."/>
            <person name="Yan Y."/>
            <person name="Sichtig H."/>
        </authorList>
    </citation>
    <scope>NUCLEOTIDE SEQUENCE [LARGE SCALE GENOMIC DNA]</scope>
    <source>
        <strain evidence="3">FDAARGOS_652</strain>
    </source>
</reference>
<evidence type="ECO:0000313" key="4">
    <source>
        <dbReference type="Proteomes" id="UP000590412"/>
    </source>
</evidence>
<feature type="chain" id="PRO_5044694661" evidence="2">
    <location>
        <begin position="20"/>
        <end position="99"/>
    </location>
</feature>
<dbReference type="AlphaFoldDB" id="A0A8X7T9J7"/>
<evidence type="ECO:0000256" key="1">
    <source>
        <dbReference type="SAM" id="MobiDB-lite"/>
    </source>
</evidence>
<proteinExistence type="predicted"/>
<name>A0A8X7T9J7_CANPA</name>
<accession>A0A8X7T9J7</accession>
<protein>
    <submittedName>
        <fullName evidence="3">Uncharacterized protein</fullName>
    </submittedName>
</protein>